<sequence>MKITIVCGLLGAGKTSFIKNHIDSATEKTVVLVNDFGSLGIDGELISSGGLETVELPSGCVCCSLKMDLMEALRKIIREMAPEHLVIEPSGLASPSGVLEALGAIDFNRLDVVTIVDASEFLGLYEEEIYGNFFLEQVRLADMVLLNKTDLADERSISGALSLVREMNPGARILKTVGAKVDGGIPELPNVKSWYRAMDIRWPLK</sequence>
<dbReference type="AlphaFoldDB" id="A0A0F9AZZ4"/>
<dbReference type="SUPFAM" id="SSF52540">
    <property type="entry name" value="P-loop containing nucleoside triphosphate hydrolases"/>
    <property type="match status" value="1"/>
</dbReference>
<dbReference type="InterPro" id="IPR003495">
    <property type="entry name" value="CobW/HypB/UreG_nucleotide-bd"/>
</dbReference>
<dbReference type="CDD" id="cd03112">
    <property type="entry name" value="CobW-like"/>
    <property type="match status" value="1"/>
</dbReference>
<dbReference type="Pfam" id="PF02492">
    <property type="entry name" value="cobW"/>
    <property type="match status" value="1"/>
</dbReference>
<dbReference type="EMBL" id="LAZR01043428">
    <property type="protein sequence ID" value="KKL07107.1"/>
    <property type="molecule type" value="Genomic_DNA"/>
</dbReference>
<dbReference type="Gene3D" id="3.40.50.300">
    <property type="entry name" value="P-loop containing nucleotide triphosphate hydrolases"/>
    <property type="match status" value="1"/>
</dbReference>
<accession>A0A0F9AZZ4</accession>
<reference evidence="2" key="1">
    <citation type="journal article" date="2015" name="Nature">
        <title>Complex archaea that bridge the gap between prokaryotes and eukaryotes.</title>
        <authorList>
            <person name="Spang A."/>
            <person name="Saw J.H."/>
            <person name="Jorgensen S.L."/>
            <person name="Zaremba-Niedzwiedzka K."/>
            <person name="Martijn J."/>
            <person name="Lind A.E."/>
            <person name="van Eijk R."/>
            <person name="Schleper C."/>
            <person name="Guy L."/>
            <person name="Ettema T.J."/>
        </authorList>
    </citation>
    <scope>NUCLEOTIDE SEQUENCE</scope>
</reference>
<protein>
    <recommendedName>
        <fullName evidence="1">CobW/HypB/UreG nucleotide-binding domain-containing protein</fullName>
    </recommendedName>
</protein>
<gene>
    <name evidence="2" type="ORF">LCGC14_2589350</name>
</gene>
<evidence type="ECO:0000313" key="2">
    <source>
        <dbReference type="EMBL" id="KKL07107.1"/>
    </source>
</evidence>
<dbReference type="PANTHER" id="PTHR13748">
    <property type="entry name" value="COBW-RELATED"/>
    <property type="match status" value="1"/>
</dbReference>
<proteinExistence type="predicted"/>
<dbReference type="GO" id="GO:0005737">
    <property type="term" value="C:cytoplasm"/>
    <property type="evidence" value="ECO:0007669"/>
    <property type="project" value="TreeGrafter"/>
</dbReference>
<dbReference type="InterPro" id="IPR051316">
    <property type="entry name" value="Zinc-reg_GTPase_activator"/>
</dbReference>
<feature type="domain" description="CobW/HypB/UreG nucleotide-binding" evidence="1">
    <location>
        <begin position="3"/>
        <end position="174"/>
    </location>
</feature>
<comment type="caution">
    <text evidence="2">The sequence shown here is derived from an EMBL/GenBank/DDBJ whole genome shotgun (WGS) entry which is preliminary data.</text>
</comment>
<organism evidence="2">
    <name type="scientific">marine sediment metagenome</name>
    <dbReference type="NCBI Taxonomy" id="412755"/>
    <lineage>
        <taxon>unclassified sequences</taxon>
        <taxon>metagenomes</taxon>
        <taxon>ecological metagenomes</taxon>
    </lineage>
</organism>
<dbReference type="PANTHER" id="PTHR13748:SF62">
    <property type="entry name" value="COBW DOMAIN-CONTAINING PROTEIN"/>
    <property type="match status" value="1"/>
</dbReference>
<name>A0A0F9AZZ4_9ZZZZ</name>
<dbReference type="InterPro" id="IPR027417">
    <property type="entry name" value="P-loop_NTPase"/>
</dbReference>
<evidence type="ECO:0000259" key="1">
    <source>
        <dbReference type="Pfam" id="PF02492"/>
    </source>
</evidence>